<reference evidence="2 3" key="1">
    <citation type="journal article" date="2016" name="Nat. Commun.">
        <title>Thousands of microbial genomes shed light on interconnected biogeochemical processes in an aquifer system.</title>
        <authorList>
            <person name="Anantharaman K."/>
            <person name="Brown C.T."/>
            <person name="Hug L.A."/>
            <person name="Sharon I."/>
            <person name="Castelle C.J."/>
            <person name="Probst A.J."/>
            <person name="Thomas B.C."/>
            <person name="Singh A."/>
            <person name="Wilkins M.J."/>
            <person name="Karaoz U."/>
            <person name="Brodie E.L."/>
            <person name="Williams K.H."/>
            <person name="Hubbard S.S."/>
            <person name="Banfield J.F."/>
        </authorList>
    </citation>
    <scope>NUCLEOTIDE SEQUENCE [LARGE SCALE GENOMIC DNA]</scope>
</reference>
<accession>A0A1F5GE80</accession>
<feature type="transmembrane region" description="Helical" evidence="1">
    <location>
        <begin position="102"/>
        <end position="119"/>
    </location>
</feature>
<gene>
    <name evidence="2" type="ORF">A3D07_00035</name>
</gene>
<sequence>MTNLKLALAYGFLDWLIPFATAFAIFPIHGSDRIFFESIMPVAGVFSAVIFAVLYGRQVKGIVLEEWVRLGILWLLISVAVDLLMFSWGPMKMSLVDYFKDIGFTYLAIPIITAGFGYLKK</sequence>
<feature type="transmembrane region" description="Helical" evidence="1">
    <location>
        <begin position="34"/>
        <end position="55"/>
    </location>
</feature>
<dbReference type="STRING" id="1797716.A3D07_00035"/>
<dbReference type="Proteomes" id="UP000177124">
    <property type="component" value="Unassembled WGS sequence"/>
</dbReference>
<dbReference type="AlphaFoldDB" id="A0A1F5GE80"/>
<evidence type="ECO:0000313" key="3">
    <source>
        <dbReference type="Proteomes" id="UP000177124"/>
    </source>
</evidence>
<feature type="transmembrane region" description="Helical" evidence="1">
    <location>
        <begin position="7"/>
        <end position="28"/>
    </location>
</feature>
<organism evidence="2 3">
    <name type="scientific">Candidatus Curtissbacteria bacterium RIFCSPHIGHO2_02_FULL_42_15</name>
    <dbReference type="NCBI Taxonomy" id="1797716"/>
    <lineage>
        <taxon>Bacteria</taxon>
        <taxon>Candidatus Curtissiibacteriota</taxon>
    </lineage>
</organism>
<proteinExistence type="predicted"/>
<evidence type="ECO:0000256" key="1">
    <source>
        <dbReference type="SAM" id="Phobius"/>
    </source>
</evidence>
<keyword evidence="1" id="KW-0812">Transmembrane</keyword>
<evidence type="ECO:0000313" key="2">
    <source>
        <dbReference type="EMBL" id="OGD90183.1"/>
    </source>
</evidence>
<feature type="transmembrane region" description="Helical" evidence="1">
    <location>
        <begin position="67"/>
        <end position="90"/>
    </location>
</feature>
<protein>
    <submittedName>
        <fullName evidence="2">Uncharacterized protein</fullName>
    </submittedName>
</protein>
<dbReference type="EMBL" id="MFBF01000052">
    <property type="protein sequence ID" value="OGD90183.1"/>
    <property type="molecule type" value="Genomic_DNA"/>
</dbReference>
<comment type="caution">
    <text evidence="2">The sequence shown here is derived from an EMBL/GenBank/DDBJ whole genome shotgun (WGS) entry which is preliminary data.</text>
</comment>
<keyword evidence="1" id="KW-0472">Membrane</keyword>
<keyword evidence="1" id="KW-1133">Transmembrane helix</keyword>
<name>A0A1F5GE80_9BACT</name>